<protein>
    <recommendedName>
        <fullName evidence="7">SH2 domain-containing protein</fullName>
    </recommendedName>
</protein>
<dbReference type="Pfam" id="PF08416">
    <property type="entry name" value="PTB"/>
    <property type="match status" value="1"/>
</dbReference>
<comment type="caution">
    <text evidence="8">The sequence shown here is derived from an EMBL/GenBank/DDBJ whole genome shotgun (WGS) entry which is preliminary data.</text>
</comment>
<feature type="compositionally biased region" description="Polar residues" evidence="6">
    <location>
        <begin position="566"/>
        <end position="590"/>
    </location>
</feature>
<evidence type="ECO:0000256" key="2">
    <source>
        <dbReference type="ARBA" id="ARBA00022801"/>
    </source>
</evidence>
<evidence type="ECO:0000256" key="5">
    <source>
        <dbReference type="PROSITE-ProRule" id="PRU00191"/>
    </source>
</evidence>
<dbReference type="InterPro" id="IPR035012">
    <property type="entry name" value="Tensin-like_SH2"/>
</dbReference>
<evidence type="ECO:0000256" key="3">
    <source>
        <dbReference type="ARBA" id="ARBA00022912"/>
    </source>
</evidence>
<feature type="region of interest" description="Disordered" evidence="6">
    <location>
        <begin position="464"/>
        <end position="490"/>
    </location>
</feature>
<dbReference type="EMBL" id="CAJNOC010001826">
    <property type="protein sequence ID" value="CAF0893852.1"/>
    <property type="molecule type" value="Genomic_DNA"/>
</dbReference>
<dbReference type="InterPro" id="IPR011993">
    <property type="entry name" value="PH-like_dom_sf"/>
</dbReference>
<comment type="similarity">
    <text evidence="1">Belongs to the PTEN phosphatase protein family.</text>
</comment>
<dbReference type="SUPFAM" id="SSF50729">
    <property type="entry name" value="PH domain-like"/>
    <property type="match status" value="1"/>
</dbReference>
<dbReference type="InterPro" id="IPR013625">
    <property type="entry name" value="PTB"/>
</dbReference>
<dbReference type="SUPFAM" id="SSF55550">
    <property type="entry name" value="SH2 domain"/>
    <property type="match status" value="1"/>
</dbReference>
<keyword evidence="2" id="KW-0378">Hydrolase</keyword>
<dbReference type="InterPro" id="IPR036860">
    <property type="entry name" value="SH2_dom_sf"/>
</dbReference>
<dbReference type="InterPro" id="IPR051484">
    <property type="entry name" value="Tensin_PTEN_phosphatase"/>
</dbReference>
<dbReference type="SMART" id="SM00462">
    <property type="entry name" value="PTB"/>
    <property type="match status" value="1"/>
</dbReference>
<dbReference type="Proteomes" id="UP000663879">
    <property type="component" value="Unassembled WGS sequence"/>
</dbReference>
<accession>A0A813Z743</accession>
<dbReference type="PRINTS" id="PR00401">
    <property type="entry name" value="SH2DOMAIN"/>
</dbReference>
<keyword evidence="4 5" id="KW-0727">SH2 domain</keyword>
<evidence type="ECO:0000259" key="7">
    <source>
        <dbReference type="PROSITE" id="PS50001"/>
    </source>
</evidence>
<name>A0A813Z743_9BILA</name>
<keyword evidence="3" id="KW-0904">Protein phosphatase</keyword>
<keyword evidence="9" id="KW-1185">Reference proteome</keyword>
<dbReference type="CDD" id="cd09927">
    <property type="entry name" value="SH2_Tensin_like"/>
    <property type="match status" value="1"/>
</dbReference>
<dbReference type="OrthoDB" id="6273691at2759"/>
<evidence type="ECO:0000313" key="8">
    <source>
        <dbReference type="EMBL" id="CAF0893852.1"/>
    </source>
</evidence>
<evidence type="ECO:0000256" key="6">
    <source>
        <dbReference type="SAM" id="MobiDB-lite"/>
    </source>
</evidence>
<dbReference type="Gene3D" id="2.30.29.30">
    <property type="entry name" value="Pleckstrin-homology domain (PH domain)/Phosphotyrosine-binding domain (PTB)"/>
    <property type="match status" value="1"/>
</dbReference>
<dbReference type="AlphaFoldDB" id="A0A813Z743"/>
<dbReference type="GO" id="GO:0004721">
    <property type="term" value="F:phosphoprotein phosphatase activity"/>
    <property type="evidence" value="ECO:0007669"/>
    <property type="project" value="UniProtKB-KW"/>
</dbReference>
<dbReference type="GO" id="GO:0005925">
    <property type="term" value="C:focal adhesion"/>
    <property type="evidence" value="ECO:0007669"/>
    <property type="project" value="TreeGrafter"/>
</dbReference>
<sequence length="897" mass="101079">MSFSRDNVLYKSLPVNKQRSYTTMNTNQSLLQPQTNNIQSKPIINTEEFAKLDALLQDLLAEVDQPLLLNQTTRTIPKSQSSNRANVDEIEQSVGWLNEQKEILRSRKELNNKAKLNFFNSNSANTNKYSNEQNFNNTLNTNTIVNNKPPVSPNNRSIYSPTQIQQPQQQTQNISTSFRSLSTNPVSMKNFTETDDELNLIDSEADRYSVKSHKSTMSSTIQRSKYHVVSNDFTDATRPAAPTPVPSLQKNYPKRALSAPPVDMGKVVLQRMELKSPLTVRQQSVVPFEQQQQQVYPNEQIIQQKRVQTPINYNTYSNRNNQFVSNQQVPARSVFLNRAYSETPRAAYSNGYETDSGIVTNNNGNVYRNGVNQHNDAYNTYRAGEAANYRYSNTGAINKTYRTLGPNTRYQVVNDQNGYETDSGLVKLKQVLDNRRTPSTIPIQTNRSVTPSFNYHYNQLTPQQQQSFYVRPETRASSALGEPRYTSQNRYGSQYVDQSMDQNIDLIDANMRGYVTSDGRQIILNDSNQSQIINQSQPQSSIIIQQTVAPSAQYNTSQSAFNLSINNQRDTPSRNGLTTSASNSNIQKTVLTEDLPRSSSTSLANTDEVIRDHPKSVKAVQSYWYKPKISREEAISLLKDKQPGTFLIRDSNNFPGAYGLALKVDKPPQNVQLKPGADPSSELVRHFLIEPTTKGVRIKGCVNEPIFGSLAALVHQHSLTPLALPTKLLIPTQDLTLKTIEQTKSKSNTSVPDSRHLLEKGAACNVYYLNSVNVGHKNGFEAITYALNHTKAFLNKDSTQLLLIQFKVASIGITLTDINKKKFIRQHYPTNTVLYCAVDEKLVWPKQLDKIQKPRIFGVVCKPKIDSGHNECHLFVELDPDQPAIAITLFNINGHKH</sequence>
<dbReference type="PROSITE" id="PS50001">
    <property type="entry name" value="SH2"/>
    <property type="match status" value="1"/>
</dbReference>
<gene>
    <name evidence="8" type="ORF">OXX778_LOCUS11048</name>
</gene>
<evidence type="ECO:0000256" key="4">
    <source>
        <dbReference type="ARBA" id="ARBA00022999"/>
    </source>
</evidence>
<evidence type="ECO:0000256" key="1">
    <source>
        <dbReference type="ARBA" id="ARBA00007881"/>
    </source>
</evidence>
<proteinExistence type="inferred from homology"/>
<dbReference type="InterPro" id="IPR006020">
    <property type="entry name" value="PTB/PI_dom"/>
</dbReference>
<dbReference type="InterPro" id="IPR000980">
    <property type="entry name" value="SH2"/>
</dbReference>
<dbReference type="PANTHER" id="PTHR45734:SF10">
    <property type="entry name" value="BLISTERY, ISOFORM A"/>
    <property type="match status" value="1"/>
</dbReference>
<reference evidence="8" key="1">
    <citation type="submission" date="2021-02" db="EMBL/GenBank/DDBJ databases">
        <authorList>
            <person name="Nowell W R."/>
        </authorList>
    </citation>
    <scope>NUCLEOTIDE SEQUENCE</scope>
    <source>
        <strain evidence="8">Ploen Becks lab</strain>
    </source>
</reference>
<dbReference type="PANTHER" id="PTHR45734">
    <property type="entry name" value="TENSIN"/>
    <property type="match status" value="1"/>
</dbReference>
<dbReference type="SMART" id="SM00252">
    <property type="entry name" value="SH2"/>
    <property type="match status" value="1"/>
</dbReference>
<feature type="region of interest" description="Disordered" evidence="6">
    <location>
        <begin position="566"/>
        <end position="606"/>
    </location>
</feature>
<dbReference type="Gene3D" id="3.30.505.10">
    <property type="entry name" value="SH2 domain"/>
    <property type="match status" value="1"/>
</dbReference>
<dbReference type="Pfam" id="PF00017">
    <property type="entry name" value="SH2"/>
    <property type="match status" value="1"/>
</dbReference>
<feature type="domain" description="SH2" evidence="7">
    <location>
        <begin position="624"/>
        <end position="732"/>
    </location>
</feature>
<organism evidence="8 9">
    <name type="scientific">Brachionus calyciflorus</name>
    <dbReference type="NCBI Taxonomy" id="104777"/>
    <lineage>
        <taxon>Eukaryota</taxon>
        <taxon>Metazoa</taxon>
        <taxon>Spiralia</taxon>
        <taxon>Gnathifera</taxon>
        <taxon>Rotifera</taxon>
        <taxon>Eurotatoria</taxon>
        <taxon>Monogononta</taxon>
        <taxon>Pseudotrocha</taxon>
        <taxon>Ploima</taxon>
        <taxon>Brachionidae</taxon>
        <taxon>Brachionus</taxon>
    </lineage>
</organism>
<evidence type="ECO:0000313" key="9">
    <source>
        <dbReference type="Proteomes" id="UP000663879"/>
    </source>
</evidence>